<dbReference type="Proteomes" id="UP001381693">
    <property type="component" value="Unassembled WGS sequence"/>
</dbReference>
<accession>A0AAN9A8W0</accession>
<evidence type="ECO:0000259" key="15">
    <source>
        <dbReference type="SMART" id="SM00831"/>
    </source>
</evidence>
<keyword evidence="9" id="KW-0067">ATP-binding</keyword>
<keyword evidence="10" id="KW-0460">Magnesium</keyword>
<dbReference type="Gene3D" id="2.70.150.10">
    <property type="entry name" value="Calcium-transporting ATPase, cytoplasmic transduction domain A"/>
    <property type="match status" value="1"/>
</dbReference>
<dbReference type="EMBL" id="JAXCGZ010007634">
    <property type="protein sequence ID" value="KAK7078893.1"/>
    <property type="molecule type" value="Genomic_DNA"/>
</dbReference>
<sequence>MATIDGRPAQYGVTLKQLRELMECRGHEGVERIQTDFGGTLEIARKLYSSATNGLTGNASDLEHRRETFGSNVIPPKPPKTFLTLVWEALQDVTLIILQVAALVSLILSFYKPPEDEAGGPEVGHHDEGESEANWIEGAAILISVAVVVFVTAFNDYSKEKQFRGLQSRIEGEHKFSVIRGGEVQQIGVGDIVVGDICQIKYGDLLPTDGILIQSNDLKVDESSLTGESDHVKKGADVDPMVLSGTHVMEGSGKMLVTAVGVNSQAGIIFTLLGAAADEEEVEAKKRRKVSLLIGFLETKTFEHWYSRSQL</sequence>
<dbReference type="SMART" id="SM00831">
    <property type="entry name" value="Cation_ATPase_N"/>
    <property type="match status" value="1"/>
</dbReference>
<name>A0AAN9A8W0_HALRR</name>
<dbReference type="GO" id="GO:0051480">
    <property type="term" value="P:regulation of cytosolic calcium ion concentration"/>
    <property type="evidence" value="ECO:0007669"/>
    <property type="project" value="TreeGrafter"/>
</dbReference>
<keyword evidence="14" id="KW-0472">Membrane</keyword>
<protein>
    <recommendedName>
        <fullName evidence="2">P-type Ca(2+) transporter</fullName>
        <ecNumber evidence="2">7.2.2.10</ecNumber>
    </recommendedName>
</protein>
<comment type="caution">
    <text evidence="16">The sequence shown here is derived from an EMBL/GenBank/DDBJ whole genome shotgun (WGS) entry which is preliminary data.</text>
</comment>
<reference evidence="16 17" key="1">
    <citation type="submission" date="2023-11" db="EMBL/GenBank/DDBJ databases">
        <title>Halocaridina rubra genome assembly.</title>
        <authorList>
            <person name="Smith C."/>
        </authorList>
    </citation>
    <scope>NUCLEOTIDE SEQUENCE [LARGE SCALE GENOMIC DNA]</scope>
    <source>
        <strain evidence="16">EP-1</strain>
        <tissue evidence="16">Whole</tissue>
    </source>
</reference>
<organism evidence="16 17">
    <name type="scientific">Halocaridina rubra</name>
    <name type="common">Hawaiian red shrimp</name>
    <dbReference type="NCBI Taxonomy" id="373956"/>
    <lineage>
        <taxon>Eukaryota</taxon>
        <taxon>Metazoa</taxon>
        <taxon>Ecdysozoa</taxon>
        <taxon>Arthropoda</taxon>
        <taxon>Crustacea</taxon>
        <taxon>Multicrustacea</taxon>
        <taxon>Malacostraca</taxon>
        <taxon>Eumalacostraca</taxon>
        <taxon>Eucarida</taxon>
        <taxon>Decapoda</taxon>
        <taxon>Pleocyemata</taxon>
        <taxon>Caridea</taxon>
        <taxon>Atyoidea</taxon>
        <taxon>Atyidae</taxon>
        <taxon>Halocaridina</taxon>
    </lineage>
</organism>
<evidence type="ECO:0000313" key="17">
    <source>
        <dbReference type="Proteomes" id="UP001381693"/>
    </source>
</evidence>
<dbReference type="PANTHER" id="PTHR24093:SF369">
    <property type="entry name" value="CALCIUM-TRANSPORTING ATPASE"/>
    <property type="match status" value="1"/>
</dbReference>
<dbReference type="GO" id="GO:0046872">
    <property type="term" value="F:metal ion binding"/>
    <property type="evidence" value="ECO:0007669"/>
    <property type="project" value="UniProtKB-KW"/>
</dbReference>
<dbReference type="GO" id="GO:0012505">
    <property type="term" value="C:endomembrane system"/>
    <property type="evidence" value="ECO:0007669"/>
    <property type="project" value="UniProtKB-SubCell"/>
</dbReference>
<dbReference type="PANTHER" id="PTHR24093">
    <property type="entry name" value="CATION TRANSPORTING ATPASE"/>
    <property type="match status" value="1"/>
</dbReference>
<keyword evidence="11" id="KW-1278">Translocase</keyword>
<evidence type="ECO:0000256" key="1">
    <source>
        <dbReference type="ARBA" id="ARBA00004127"/>
    </source>
</evidence>
<evidence type="ECO:0000256" key="2">
    <source>
        <dbReference type="ARBA" id="ARBA00012790"/>
    </source>
</evidence>
<dbReference type="InterPro" id="IPR059000">
    <property type="entry name" value="ATPase_P-type_domA"/>
</dbReference>
<keyword evidence="4" id="KW-0109">Calcium transport</keyword>
<dbReference type="GO" id="GO:0005388">
    <property type="term" value="F:P-type calcium transporter activity"/>
    <property type="evidence" value="ECO:0007669"/>
    <property type="project" value="UniProtKB-EC"/>
</dbReference>
<dbReference type="SUPFAM" id="SSF81665">
    <property type="entry name" value="Calcium ATPase, transmembrane domain M"/>
    <property type="match status" value="1"/>
</dbReference>
<evidence type="ECO:0000256" key="5">
    <source>
        <dbReference type="ARBA" id="ARBA00022692"/>
    </source>
</evidence>
<dbReference type="FunFam" id="1.20.1110.10:FF:000002">
    <property type="entry name" value="Calcium-transporting ATPase"/>
    <property type="match status" value="1"/>
</dbReference>
<dbReference type="GO" id="GO:0005886">
    <property type="term" value="C:plasma membrane"/>
    <property type="evidence" value="ECO:0007669"/>
    <property type="project" value="TreeGrafter"/>
</dbReference>
<dbReference type="FunFam" id="2.70.150.10:FF:000001">
    <property type="entry name" value="Calcium-transporting ATPase"/>
    <property type="match status" value="1"/>
</dbReference>
<keyword evidence="12" id="KW-1133">Transmembrane helix</keyword>
<dbReference type="InterPro" id="IPR004014">
    <property type="entry name" value="ATPase_P-typ_cation-transptr_N"/>
</dbReference>
<gene>
    <name evidence="16" type="primary">ATP2B2</name>
    <name evidence="16" type="ORF">SK128_003177</name>
</gene>
<evidence type="ECO:0000256" key="8">
    <source>
        <dbReference type="ARBA" id="ARBA00022837"/>
    </source>
</evidence>
<evidence type="ECO:0000256" key="14">
    <source>
        <dbReference type="ARBA" id="ARBA00023136"/>
    </source>
</evidence>
<dbReference type="Gene3D" id="1.20.1110.10">
    <property type="entry name" value="Calcium-transporting ATPase, transmembrane domain"/>
    <property type="match status" value="1"/>
</dbReference>
<keyword evidence="13" id="KW-0406">Ion transport</keyword>
<feature type="domain" description="Cation-transporting P-type ATPase N-terminal" evidence="15">
    <location>
        <begin position="37"/>
        <end position="110"/>
    </location>
</feature>
<evidence type="ECO:0000256" key="3">
    <source>
        <dbReference type="ARBA" id="ARBA00022448"/>
    </source>
</evidence>
<evidence type="ECO:0000256" key="12">
    <source>
        <dbReference type="ARBA" id="ARBA00022989"/>
    </source>
</evidence>
<proteinExistence type="predicted"/>
<dbReference type="GO" id="GO:0016887">
    <property type="term" value="F:ATP hydrolysis activity"/>
    <property type="evidence" value="ECO:0007669"/>
    <property type="project" value="InterPro"/>
</dbReference>
<dbReference type="AlphaFoldDB" id="A0AAN9A8W0"/>
<dbReference type="NCBIfam" id="TIGR01494">
    <property type="entry name" value="ATPase_P-type"/>
    <property type="match status" value="1"/>
</dbReference>
<dbReference type="InterPro" id="IPR023298">
    <property type="entry name" value="ATPase_P-typ_TM_dom_sf"/>
</dbReference>
<keyword evidence="5" id="KW-0812">Transmembrane</keyword>
<dbReference type="GO" id="GO:0005524">
    <property type="term" value="F:ATP binding"/>
    <property type="evidence" value="ECO:0007669"/>
    <property type="project" value="UniProtKB-KW"/>
</dbReference>
<evidence type="ECO:0000256" key="10">
    <source>
        <dbReference type="ARBA" id="ARBA00022842"/>
    </source>
</evidence>
<keyword evidence="8" id="KW-0106">Calcium</keyword>
<evidence type="ECO:0000256" key="7">
    <source>
        <dbReference type="ARBA" id="ARBA00022741"/>
    </source>
</evidence>
<dbReference type="SUPFAM" id="SSF81653">
    <property type="entry name" value="Calcium ATPase, transduction domain A"/>
    <property type="match status" value="1"/>
</dbReference>
<keyword evidence="6" id="KW-0479">Metal-binding</keyword>
<dbReference type="InterPro" id="IPR001757">
    <property type="entry name" value="P_typ_ATPase"/>
</dbReference>
<dbReference type="EC" id="7.2.2.10" evidence="2"/>
<evidence type="ECO:0000256" key="9">
    <source>
        <dbReference type="ARBA" id="ARBA00022840"/>
    </source>
</evidence>
<dbReference type="InterPro" id="IPR008250">
    <property type="entry name" value="ATPase_P-typ_transduc_dom_A_sf"/>
</dbReference>
<comment type="subcellular location">
    <subcellularLocation>
        <location evidence="1">Endomembrane system</location>
        <topology evidence="1">Multi-pass membrane protein</topology>
    </subcellularLocation>
</comment>
<evidence type="ECO:0000256" key="4">
    <source>
        <dbReference type="ARBA" id="ARBA00022568"/>
    </source>
</evidence>
<dbReference type="Pfam" id="PF00122">
    <property type="entry name" value="E1-E2_ATPase"/>
    <property type="match status" value="1"/>
</dbReference>
<dbReference type="Pfam" id="PF00690">
    <property type="entry name" value="Cation_ATPase_N"/>
    <property type="match status" value="1"/>
</dbReference>
<keyword evidence="7" id="KW-0547">Nucleotide-binding</keyword>
<keyword evidence="3" id="KW-0813">Transport</keyword>
<evidence type="ECO:0000313" key="16">
    <source>
        <dbReference type="EMBL" id="KAK7078893.1"/>
    </source>
</evidence>
<evidence type="ECO:0000256" key="11">
    <source>
        <dbReference type="ARBA" id="ARBA00022967"/>
    </source>
</evidence>
<evidence type="ECO:0000256" key="6">
    <source>
        <dbReference type="ARBA" id="ARBA00022723"/>
    </source>
</evidence>
<evidence type="ECO:0000256" key="13">
    <source>
        <dbReference type="ARBA" id="ARBA00023065"/>
    </source>
</evidence>
<keyword evidence="17" id="KW-1185">Reference proteome</keyword>